<feature type="short sequence motif" description="Histidine triad motif" evidence="1">
    <location>
        <begin position="121"/>
        <end position="125"/>
    </location>
</feature>
<sequence>MSSQLSPTGSCPMPICEFCQEFGTGGPARFNEIYRSVADSRIVARTSRFVAIPTLGQLFEGSLLVLPIAHVETCSGFAADARSELLGLIGDMLVRVATFGHPVYFEHGATAASAGGCGIYHAHLHIVPLPRKSAPHALFPEAEQRFDCLAAAWTALKGVDHYLLLGDTNETWVRDLRAEPSRFPSQFFRRRLVEHFELNAPWDWRAYGHVEPALVRTLAGAASNAG</sequence>
<dbReference type="EMBL" id="CP022163">
    <property type="protein sequence ID" value="ATB27702.1"/>
    <property type="molecule type" value="Genomic_DNA"/>
</dbReference>
<evidence type="ECO:0000259" key="2">
    <source>
        <dbReference type="PROSITE" id="PS51084"/>
    </source>
</evidence>
<evidence type="ECO:0000256" key="1">
    <source>
        <dbReference type="PROSITE-ProRule" id="PRU00464"/>
    </source>
</evidence>
<feature type="domain" description="HIT" evidence="2">
    <location>
        <begin position="29"/>
        <end position="136"/>
    </location>
</feature>
<evidence type="ECO:0000313" key="3">
    <source>
        <dbReference type="EMBL" id="ATB27702.1"/>
    </source>
</evidence>
<accession>A0A250I969</accession>
<dbReference type="PROSITE" id="PS51084">
    <property type="entry name" value="HIT_2"/>
    <property type="match status" value="1"/>
</dbReference>
<name>A0A250I969_9BACT</name>
<dbReference type="Gene3D" id="3.30.428.10">
    <property type="entry name" value="HIT-like"/>
    <property type="match status" value="1"/>
</dbReference>
<dbReference type="AlphaFoldDB" id="A0A250I969"/>
<dbReference type="InterPro" id="IPR036265">
    <property type="entry name" value="HIT-like_sf"/>
</dbReference>
<dbReference type="InterPro" id="IPR011146">
    <property type="entry name" value="HIT-like"/>
</dbReference>
<reference evidence="3 4" key="1">
    <citation type="submission" date="2017-06" db="EMBL/GenBank/DDBJ databases">
        <authorList>
            <person name="Kim H.J."/>
            <person name="Triplett B.A."/>
        </authorList>
    </citation>
    <scope>NUCLEOTIDE SEQUENCE [LARGE SCALE GENOMIC DNA]</scope>
    <source>
        <strain evidence="3 4">DSM 14713</strain>
    </source>
</reference>
<gene>
    <name evidence="3" type="ORF">MEBOL_001146</name>
</gene>
<dbReference type="GO" id="GO:0003824">
    <property type="term" value="F:catalytic activity"/>
    <property type="evidence" value="ECO:0007669"/>
    <property type="project" value="InterPro"/>
</dbReference>
<protein>
    <recommendedName>
        <fullName evidence="2">HIT domain-containing protein</fullName>
    </recommendedName>
</protein>
<keyword evidence="4" id="KW-1185">Reference proteome</keyword>
<organism evidence="3 4">
    <name type="scientific">Melittangium boletus DSM 14713</name>
    <dbReference type="NCBI Taxonomy" id="1294270"/>
    <lineage>
        <taxon>Bacteria</taxon>
        <taxon>Pseudomonadati</taxon>
        <taxon>Myxococcota</taxon>
        <taxon>Myxococcia</taxon>
        <taxon>Myxococcales</taxon>
        <taxon>Cystobacterineae</taxon>
        <taxon>Archangiaceae</taxon>
        <taxon>Melittangium</taxon>
    </lineage>
</organism>
<dbReference type="KEGG" id="mbd:MEBOL_001146"/>
<evidence type="ECO:0000313" key="4">
    <source>
        <dbReference type="Proteomes" id="UP000217289"/>
    </source>
</evidence>
<dbReference type="Proteomes" id="UP000217289">
    <property type="component" value="Chromosome"/>
</dbReference>
<dbReference type="SUPFAM" id="SSF54197">
    <property type="entry name" value="HIT-like"/>
    <property type="match status" value="1"/>
</dbReference>
<proteinExistence type="predicted"/>